<dbReference type="SUPFAM" id="SSF110849">
    <property type="entry name" value="ParB/Sulfiredoxin"/>
    <property type="match status" value="1"/>
</dbReference>
<proteinExistence type="predicted"/>
<dbReference type="SUPFAM" id="SSF109709">
    <property type="entry name" value="KorB DNA-binding domain-like"/>
    <property type="match status" value="1"/>
</dbReference>
<dbReference type="Proteomes" id="UP001168540">
    <property type="component" value="Unassembled WGS sequence"/>
</dbReference>
<reference evidence="2" key="1">
    <citation type="submission" date="2023-06" db="EMBL/GenBank/DDBJ databases">
        <authorList>
            <person name="Zhang S."/>
        </authorList>
    </citation>
    <scope>NUCLEOTIDE SEQUENCE</scope>
    <source>
        <strain evidence="2">SG2303</strain>
    </source>
</reference>
<dbReference type="Gene3D" id="1.10.10.2830">
    <property type="match status" value="1"/>
</dbReference>
<keyword evidence="3" id="KW-1185">Reference proteome</keyword>
<evidence type="ECO:0000313" key="2">
    <source>
        <dbReference type="EMBL" id="MDN0077432.1"/>
    </source>
</evidence>
<gene>
    <name evidence="2" type="ORF">QU481_21640</name>
</gene>
<dbReference type="InterPro" id="IPR050336">
    <property type="entry name" value="Chromosome_partition/occlusion"/>
</dbReference>
<dbReference type="RefSeq" id="WP_289832069.1">
    <property type="nucleotide sequence ID" value="NZ_JAUEDK010000067.1"/>
</dbReference>
<dbReference type="EMBL" id="JAUEDK010000067">
    <property type="protein sequence ID" value="MDN0077432.1"/>
    <property type="molecule type" value="Genomic_DNA"/>
</dbReference>
<accession>A0ABT7XUE9</accession>
<protein>
    <submittedName>
        <fullName evidence="2">ParB N-terminal domain-containing protein</fullName>
    </submittedName>
</protein>
<organism evidence="2 3">
    <name type="scientific">Crenobacter oryzisoli</name>
    <dbReference type="NCBI Taxonomy" id="3056844"/>
    <lineage>
        <taxon>Bacteria</taxon>
        <taxon>Pseudomonadati</taxon>
        <taxon>Pseudomonadota</taxon>
        <taxon>Betaproteobacteria</taxon>
        <taxon>Neisseriales</taxon>
        <taxon>Neisseriaceae</taxon>
        <taxon>Crenobacter</taxon>
    </lineage>
</organism>
<evidence type="ECO:0000313" key="3">
    <source>
        <dbReference type="Proteomes" id="UP001168540"/>
    </source>
</evidence>
<evidence type="ECO:0000259" key="1">
    <source>
        <dbReference type="Pfam" id="PF02195"/>
    </source>
</evidence>
<dbReference type="InterPro" id="IPR003115">
    <property type="entry name" value="ParB_N"/>
</dbReference>
<dbReference type="PANTHER" id="PTHR33375:SF1">
    <property type="entry name" value="CHROMOSOME-PARTITIONING PROTEIN PARB-RELATED"/>
    <property type="match status" value="1"/>
</dbReference>
<feature type="domain" description="ParB-like N-terminal" evidence="1">
    <location>
        <begin position="36"/>
        <end position="106"/>
    </location>
</feature>
<sequence length="333" mass="36952">MAKRDMEAALANRGVLRAGREDEAAGTVRALFTPNESIARIPTAGLEQNPYNSRTVYTPEQVSARALSLLNSGQAQAILVAEMPDGQRYVVDGWTRTLASRQLEDDKTLQEDRRAYFAQIDAQVRTDLTMRDLAVLSYIANEEHNGLTDIDRGIAFHKSLQDGLFATQQELATAYGIDQSVVAKLQGLATAPDSVRMVIMAHPEKLSYTLASEVIMSELQLEIQCKLLAEAATQNKSRSWLRAQVALASSGNAGPKIFLRQMRDATLKWSSSSRAKSLELVLKSKSDQLSAVTLLESVFQLEREERELLMELLQDPIWLRTQLSQEALDSKEA</sequence>
<dbReference type="Pfam" id="PF02195">
    <property type="entry name" value="ParB_N"/>
    <property type="match status" value="1"/>
</dbReference>
<dbReference type="InterPro" id="IPR036086">
    <property type="entry name" value="ParB/Sulfiredoxin_sf"/>
</dbReference>
<dbReference type="PANTHER" id="PTHR33375">
    <property type="entry name" value="CHROMOSOME-PARTITIONING PROTEIN PARB-RELATED"/>
    <property type="match status" value="1"/>
</dbReference>
<name>A0ABT7XUE9_9NEIS</name>
<comment type="caution">
    <text evidence="2">The sequence shown here is derived from an EMBL/GenBank/DDBJ whole genome shotgun (WGS) entry which is preliminary data.</text>
</comment>